<dbReference type="OrthoDB" id="10609975at2759"/>
<dbReference type="EMBL" id="SRLO01000489">
    <property type="protein sequence ID" value="TNN54289.1"/>
    <property type="molecule type" value="Genomic_DNA"/>
</dbReference>
<feature type="compositionally biased region" description="Basic and acidic residues" evidence="1">
    <location>
        <begin position="43"/>
        <end position="58"/>
    </location>
</feature>
<accession>A0A4Z2GLT1</accession>
<evidence type="ECO:0000313" key="2">
    <source>
        <dbReference type="EMBL" id="TNN54289.1"/>
    </source>
</evidence>
<name>A0A4Z2GLT1_9TELE</name>
<sequence length="161" mass="17843">MFKPNSVQLHHLLEGHLQLHRLQGGGAAAHRHVLQHLHRRQDHLREKVRSNEESDERRWKMRGGQKRHLLRLLAAVVFGDAPERFALRRLSPPAVDHVAGHAHIQAAAQLVQDALGQAGLGLIRHGAGTRQRHQGQAGLGVQNRAAEVGPDGRNAESLDLM</sequence>
<proteinExistence type="predicted"/>
<comment type="caution">
    <text evidence="2">The sequence shown here is derived from an EMBL/GenBank/DDBJ whole genome shotgun (WGS) entry which is preliminary data.</text>
</comment>
<feature type="region of interest" description="Disordered" evidence="1">
    <location>
        <begin position="127"/>
        <end position="161"/>
    </location>
</feature>
<dbReference type="AlphaFoldDB" id="A0A4Z2GLT1"/>
<keyword evidence="3" id="KW-1185">Reference proteome</keyword>
<dbReference type="Proteomes" id="UP000314294">
    <property type="component" value="Unassembled WGS sequence"/>
</dbReference>
<evidence type="ECO:0000256" key="1">
    <source>
        <dbReference type="SAM" id="MobiDB-lite"/>
    </source>
</evidence>
<gene>
    <name evidence="2" type="ORF">EYF80_035517</name>
</gene>
<evidence type="ECO:0000313" key="3">
    <source>
        <dbReference type="Proteomes" id="UP000314294"/>
    </source>
</evidence>
<reference evidence="2 3" key="1">
    <citation type="submission" date="2019-03" db="EMBL/GenBank/DDBJ databases">
        <title>First draft genome of Liparis tanakae, snailfish: a comprehensive survey of snailfish specific genes.</title>
        <authorList>
            <person name="Kim W."/>
            <person name="Song I."/>
            <person name="Jeong J.-H."/>
            <person name="Kim D."/>
            <person name="Kim S."/>
            <person name="Ryu S."/>
            <person name="Song J.Y."/>
            <person name="Lee S.K."/>
        </authorList>
    </citation>
    <scope>NUCLEOTIDE SEQUENCE [LARGE SCALE GENOMIC DNA]</scope>
    <source>
        <tissue evidence="2">Muscle</tissue>
    </source>
</reference>
<protein>
    <submittedName>
        <fullName evidence="2">Uncharacterized protein</fullName>
    </submittedName>
</protein>
<organism evidence="2 3">
    <name type="scientific">Liparis tanakae</name>
    <name type="common">Tanaka's snailfish</name>
    <dbReference type="NCBI Taxonomy" id="230148"/>
    <lineage>
        <taxon>Eukaryota</taxon>
        <taxon>Metazoa</taxon>
        <taxon>Chordata</taxon>
        <taxon>Craniata</taxon>
        <taxon>Vertebrata</taxon>
        <taxon>Euteleostomi</taxon>
        <taxon>Actinopterygii</taxon>
        <taxon>Neopterygii</taxon>
        <taxon>Teleostei</taxon>
        <taxon>Neoteleostei</taxon>
        <taxon>Acanthomorphata</taxon>
        <taxon>Eupercaria</taxon>
        <taxon>Perciformes</taxon>
        <taxon>Cottioidei</taxon>
        <taxon>Cottales</taxon>
        <taxon>Liparidae</taxon>
        <taxon>Liparis</taxon>
    </lineage>
</organism>
<feature type="region of interest" description="Disordered" evidence="1">
    <location>
        <begin position="39"/>
        <end position="60"/>
    </location>
</feature>